<evidence type="ECO:0000259" key="5">
    <source>
        <dbReference type="PROSITE" id="PS50893"/>
    </source>
</evidence>
<dbReference type="Pfam" id="PF00005">
    <property type="entry name" value="ABC_tran"/>
    <property type="match status" value="1"/>
</dbReference>
<dbReference type="CDD" id="cd03230">
    <property type="entry name" value="ABC_DR_subfamily_A"/>
    <property type="match status" value="1"/>
</dbReference>
<gene>
    <name evidence="6" type="ORF">SAMN02745158_01011</name>
</gene>
<sequence length="543" mass="59783">METLIRLEKTAKEYGKSRILEDINLEIRRGEAVVFTGTNGAGKSTILKMIGGLIAPSGGKIYRKRGLLYHMVPERFPKSNLTARQYICAVGKIEGLRRDEIQEKSADLFERFHMKGMEDKPMKLLSKGTLQKVGVIQAVLKRPDVLLLDEPLSGQDTASQAVFVELVNALKREGTALIVSCHEEFLVNAVGDTVCRIEGGKMHKVRLERGNQKRKALITFEASEDKTAPELPVTGETVPGGLRFISSYENSNEVVAKMIQEGFQLENFTLVGEEPVPSGEREETGGVIPELELPETGVERQSGSVWGMLSYEFRTYFKTNRFAMPFLVLMVFLFSLYTSMPVGVTDSFTISCNLLFLLMTWAGLSYNEMQQAAEEQMMILRLQSETLYYIGQSLFLCILGGIFTLISLLIPLALDAVNSGQLFLPGILLQDAAGGFLFLGAGAFLGSSLGTLLHPRVMKDRKAAVVLTVLIAVLAIGKAAILQDAAWVRWLCSFLPPIADVTGVFAGALHFTLKDTAFAAGVCILYGGILTAVRIWCLEKRKF</sequence>
<dbReference type="EMBL" id="FQVI01000003">
    <property type="protein sequence ID" value="SHE60978.1"/>
    <property type="molecule type" value="Genomic_DNA"/>
</dbReference>
<feature type="transmembrane region" description="Helical" evidence="4">
    <location>
        <begin position="464"/>
        <end position="481"/>
    </location>
</feature>
<keyword evidence="4" id="KW-0472">Membrane</keyword>
<feature type="domain" description="ABC transporter" evidence="5">
    <location>
        <begin position="5"/>
        <end position="224"/>
    </location>
</feature>
<dbReference type="STRING" id="1122155.SAMN02745158_01011"/>
<evidence type="ECO:0000256" key="4">
    <source>
        <dbReference type="SAM" id="Phobius"/>
    </source>
</evidence>
<evidence type="ECO:0000256" key="3">
    <source>
        <dbReference type="ARBA" id="ARBA00022840"/>
    </source>
</evidence>
<evidence type="ECO:0000313" key="7">
    <source>
        <dbReference type="Proteomes" id="UP000184245"/>
    </source>
</evidence>
<dbReference type="SMART" id="SM00382">
    <property type="entry name" value="AAA"/>
    <property type="match status" value="1"/>
</dbReference>
<evidence type="ECO:0000313" key="6">
    <source>
        <dbReference type="EMBL" id="SHE60978.1"/>
    </source>
</evidence>
<protein>
    <submittedName>
        <fullName evidence="6">ABC-type multidrug transport system, ATPase component</fullName>
    </submittedName>
</protein>
<dbReference type="Proteomes" id="UP000184245">
    <property type="component" value="Unassembled WGS sequence"/>
</dbReference>
<dbReference type="Gene3D" id="3.40.50.300">
    <property type="entry name" value="P-loop containing nucleotide triphosphate hydrolases"/>
    <property type="match status" value="1"/>
</dbReference>
<keyword evidence="1" id="KW-0813">Transport</keyword>
<feature type="transmembrane region" description="Helical" evidence="4">
    <location>
        <begin position="348"/>
        <end position="366"/>
    </location>
</feature>
<reference evidence="6 7" key="1">
    <citation type="submission" date="2016-11" db="EMBL/GenBank/DDBJ databases">
        <authorList>
            <person name="Jaros S."/>
            <person name="Januszkiewicz K."/>
            <person name="Wedrychowicz H."/>
        </authorList>
    </citation>
    <scope>NUCLEOTIDE SEQUENCE [LARGE SCALE GENOMIC DNA]</scope>
    <source>
        <strain evidence="6 7">DSM 17459</strain>
    </source>
</reference>
<keyword evidence="7" id="KW-1185">Reference proteome</keyword>
<organism evidence="6 7">
    <name type="scientific">Lactonifactor longoviformis DSM 17459</name>
    <dbReference type="NCBI Taxonomy" id="1122155"/>
    <lineage>
        <taxon>Bacteria</taxon>
        <taxon>Bacillati</taxon>
        <taxon>Bacillota</taxon>
        <taxon>Clostridia</taxon>
        <taxon>Eubacteriales</taxon>
        <taxon>Clostridiaceae</taxon>
        <taxon>Lactonifactor</taxon>
    </lineage>
</organism>
<feature type="transmembrane region" description="Helical" evidence="4">
    <location>
        <begin position="322"/>
        <end position="342"/>
    </location>
</feature>
<evidence type="ECO:0000256" key="1">
    <source>
        <dbReference type="ARBA" id="ARBA00022448"/>
    </source>
</evidence>
<dbReference type="SUPFAM" id="SSF52540">
    <property type="entry name" value="P-loop containing nucleoside triphosphate hydrolases"/>
    <property type="match status" value="1"/>
</dbReference>
<dbReference type="OrthoDB" id="2290519at2"/>
<dbReference type="PANTHER" id="PTHR42939:SF1">
    <property type="entry name" value="ABC TRANSPORTER ATP-BINDING PROTEIN ALBC-RELATED"/>
    <property type="match status" value="1"/>
</dbReference>
<dbReference type="RefSeq" id="WP_072849532.1">
    <property type="nucleotide sequence ID" value="NZ_FQVI01000003.1"/>
</dbReference>
<accession>A0A1M4UWB6</accession>
<proteinExistence type="predicted"/>
<dbReference type="InterPro" id="IPR003593">
    <property type="entry name" value="AAA+_ATPase"/>
</dbReference>
<dbReference type="InterPro" id="IPR051782">
    <property type="entry name" value="ABC_Transporter_VariousFunc"/>
</dbReference>
<dbReference type="GO" id="GO:0016887">
    <property type="term" value="F:ATP hydrolysis activity"/>
    <property type="evidence" value="ECO:0007669"/>
    <property type="project" value="InterPro"/>
</dbReference>
<feature type="transmembrane region" description="Helical" evidence="4">
    <location>
        <begin position="387"/>
        <end position="412"/>
    </location>
</feature>
<keyword evidence="3" id="KW-0067">ATP-binding</keyword>
<dbReference type="PROSITE" id="PS50893">
    <property type="entry name" value="ABC_TRANSPORTER_2"/>
    <property type="match status" value="1"/>
</dbReference>
<dbReference type="InterPro" id="IPR003439">
    <property type="entry name" value="ABC_transporter-like_ATP-bd"/>
</dbReference>
<name>A0A1M4UWB6_9CLOT</name>
<dbReference type="AlphaFoldDB" id="A0A1M4UWB6"/>
<feature type="transmembrane region" description="Helical" evidence="4">
    <location>
        <begin position="432"/>
        <end position="452"/>
    </location>
</feature>
<keyword evidence="4" id="KW-1133">Transmembrane helix</keyword>
<keyword evidence="4" id="KW-0812">Transmembrane</keyword>
<evidence type="ECO:0000256" key="2">
    <source>
        <dbReference type="ARBA" id="ARBA00022741"/>
    </source>
</evidence>
<dbReference type="GO" id="GO:0005524">
    <property type="term" value="F:ATP binding"/>
    <property type="evidence" value="ECO:0007669"/>
    <property type="project" value="UniProtKB-KW"/>
</dbReference>
<keyword evidence="2" id="KW-0547">Nucleotide-binding</keyword>
<feature type="transmembrane region" description="Helical" evidence="4">
    <location>
        <begin position="517"/>
        <end position="537"/>
    </location>
</feature>
<dbReference type="PANTHER" id="PTHR42939">
    <property type="entry name" value="ABC TRANSPORTER ATP-BINDING PROTEIN ALBC-RELATED"/>
    <property type="match status" value="1"/>
</dbReference>
<dbReference type="InterPro" id="IPR027417">
    <property type="entry name" value="P-loop_NTPase"/>
</dbReference>